<evidence type="ECO:0000313" key="4">
    <source>
        <dbReference type="EMBL" id="MBB5083849.1"/>
    </source>
</evidence>
<dbReference type="Pfam" id="PF16715">
    <property type="entry name" value="CDPS"/>
    <property type="match status" value="1"/>
</dbReference>
<dbReference type="Gene3D" id="3.40.50.11710">
    <property type="entry name" value="Cyclodipeptide synthase"/>
    <property type="match status" value="1"/>
</dbReference>
<accession>A0A7W8ACR0</accession>
<comment type="caution">
    <text evidence="4">The sequence shown here is derived from an EMBL/GenBank/DDBJ whole genome shotgun (WGS) entry which is preliminary data.</text>
</comment>
<reference evidence="4 5" key="1">
    <citation type="submission" date="2020-08" db="EMBL/GenBank/DDBJ databases">
        <title>Genomic Encyclopedia of Type Strains, Phase IV (KMG-IV): sequencing the most valuable type-strain genomes for metagenomic binning, comparative biology and taxonomic classification.</title>
        <authorList>
            <person name="Goeker M."/>
        </authorList>
    </citation>
    <scope>NUCLEOTIDE SEQUENCE [LARGE SCALE GENOMIC DNA]</scope>
    <source>
        <strain evidence="4 5">DSM 45385</strain>
    </source>
</reference>
<dbReference type="InterPro" id="IPR030903">
    <property type="entry name" value="CDPS"/>
</dbReference>
<proteinExistence type="inferred from homology"/>
<dbReference type="RefSeq" id="WP_184973318.1">
    <property type="nucleotide sequence ID" value="NZ_JACHIN010000019.1"/>
</dbReference>
<protein>
    <recommendedName>
        <fullName evidence="3">Cyclodipeptide synthase</fullName>
    </recommendedName>
</protein>
<gene>
    <name evidence="4" type="ORF">HNR40_009354</name>
</gene>
<dbReference type="InterPro" id="IPR038622">
    <property type="entry name" value="CDPS_sf"/>
</dbReference>
<evidence type="ECO:0000256" key="2">
    <source>
        <dbReference type="ARBA" id="ARBA00022679"/>
    </source>
</evidence>
<name>A0A7W8ACR0_9ACTN</name>
<keyword evidence="2 4" id="KW-0808">Transferase</keyword>
<evidence type="ECO:0000256" key="3">
    <source>
        <dbReference type="ARBA" id="ARBA00030771"/>
    </source>
</evidence>
<sequence>MTTVEAVPLTARCARIFSGREHALLGISAMNGYFSLGAITGLLGWARGYFRRVDVLVPGIELAGTLAARGDLPPHKANKKARAAINNTRNRVLHALSALEAADVGVYSWTDLHDRPAYTGLRRRLDELYLGDSVFRELCDAALEPVLGTSRPTPDQVREAIPFLLSELPLMLDTPAILETESSLFCYPRMLPVAKWLYAGMMPVYPSAGQGMLTTRLTGIDAGENH</sequence>
<keyword evidence="4" id="KW-0012">Acyltransferase</keyword>
<evidence type="ECO:0000313" key="5">
    <source>
        <dbReference type="Proteomes" id="UP000568380"/>
    </source>
</evidence>
<dbReference type="AlphaFoldDB" id="A0A7W8ACR0"/>
<evidence type="ECO:0000256" key="1">
    <source>
        <dbReference type="ARBA" id="ARBA00006034"/>
    </source>
</evidence>
<keyword evidence="5" id="KW-1185">Reference proteome</keyword>
<dbReference type="EMBL" id="JACHIN010000019">
    <property type="protein sequence ID" value="MBB5083849.1"/>
    <property type="molecule type" value="Genomic_DNA"/>
</dbReference>
<dbReference type="NCBIfam" id="TIGR04539">
    <property type="entry name" value="tRNA_cyclodipep"/>
    <property type="match status" value="1"/>
</dbReference>
<dbReference type="GO" id="GO:0016755">
    <property type="term" value="F:aminoacyltransferase activity"/>
    <property type="evidence" value="ECO:0007669"/>
    <property type="project" value="InterPro"/>
</dbReference>
<organism evidence="4 5">
    <name type="scientific">Nonomuraea endophytica</name>
    <dbReference type="NCBI Taxonomy" id="714136"/>
    <lineage>
        <taxon>Bacteria</taxon>
        <taxon>Bacillati</taxon>
        <taxon>Actinomycetota</taxon>
        <taxon>Actinomycetes</taxon>
        <taxon>Streptosporangiales</taxon>
        <taxon>Streptosporangiaceae</taxon>
        <taxon>Nonomuraea</taxon>
    </lineage>
</organism>
<dbReference type="Proteomes" id="UP000568380">
    <property type="component" value="Unassembled WGS sequence"/>
</dbReference>
<comment type="similarity">
    <text evidence="1">Belongs to the CDPS family.</text>
</comment>